<proteinExistence type="predicted"/>
<accession>A0AC34QG27</accession>
<name>A0AC34QG27_9BILA</name>
<evidence type="ECO:0000313" key="2">
    <source>
        <dbReference type="WBParaSite" id="JU765_v2.g16063.t1"/>
    </source>
</evidence>
<organism evidence="1 2">
    <name type="scientific">Panagrolaimus sp. JU765</name>
    <dbReference type="NCBI Taxonomy" id="591449"/>
    <lineage>
        <taxon>Eukaryota</taxon>
        <taxon>Metazoa</taxon>
        <taxon>Ecdysozoa</taxon>
        <taxon>Nematoda</taxon>
        <taxon>Chromadorea</taxon>
        <taxon>Rhabditida</taxon>
        <taxon>Tylenchina</taxon>
        <taxon>Panagrolaimomorpha</taxon>
        <taxon>Panagrolaimoidea</taxon>
        <taxon>Panagrolaimidae</taxon>
        <taxon>Panagrolaimus</taxon>
    </lineage>
</organism>
<dbReference type="Proteomes" id="UP000887576">
    <property type="component" value="Unplaced"/>
</dbReference>
<sequence>MGKLQLDLDVEDDDNGFKINKDYADHYEKFRSAELLQQLKEKYNGQIPASYYGEDEGDEEDEESSSESEPEWTAEDEKGFFRALGALKSRDPKIYDKNARFFKEKMPGESKPKKEKQVESKKGMTLRDYEVALVTEKDGEFDEDEPEKNFNSEGYHEKTAQLKKEFKKFVESDSEDDGFLQKRVKTLAEKQKEDADFFEWLKGEGKNIKIDADDDMNKLKAQWSQPLNEDEKFLRDYLLDKKYEVDDEVGNEEKEYDEMIRIEEQHEECNHFENKFNFRFEEPDREFIKNYPRTVKESVRQDPGKRKLQRELREERKAEEKRQQIEEIKLLKSLKKKQIEEKLRKLQKLRKLREIAGDDSLPITIEDLEKEFDPKEYDEKMKEIFTEGYYEGAEEEEEKPVFSDLSDEEGLSDYDSLPIGSVANNDDQEDDELGEMNEEGKESSRKRKRRSKFQEVISKKKPIFNPEENSFENYLNEYYALDYEDILPGNIKTKFKYRNVPANDFGLATDEIFTLDDKQLNQWVSVKKASQCRSQQEEEIDRKIFERKAQNLKLKAKIFARNRFDDDMPSKSASGDARKKSDIKQKFLPKEAETIDETEEQVPMKGKKKIRRKAKGKSRNNFNAISDGVDADRLKAYNISNRGIKKFFGNKNQKSE</sequence>
<protein>
    <submittedName>
        <fullName evidence="2">Protein KRI1 homolog</fullName>
    </submittedName>
</protein>
<reference evidence="2" key="1">
    <citation type="submission" date="2022-11" db="UniProtKB">
        <authorList>
            <consortium name="WormBaseParasite"/>
        </authorList>
    </citation>
    <scope>IDENTIFICATION</scope>
</reference>
<dbReference type="WBParaSite" id="JU765_v2.g16063.t1">
    <property type="protein sequence ID" value="JU765_v2.g16063.t1"/>
    <property type="gene ID" value="JU765_v2.g16063"/>
</dbReference>
<evidence type="ECO:0000313" key="1">
    <source>
        <dbReference type="Proteomes" id="UP000887576"/>
    </source>
</evidence>